<evidence type="ECO:0000313" key="2">
    <source>
        <dbReference type="Proteomes" id="UP000249590"/>
    </source>
</evidence>
<dbReference type="Pfam" id="PF06545">
    <property type="entry name" value="AllG"/>
    <property type="match status" value="1"/>
</dbReference>
<dbReference type="Proteomes" id="UP000249590">
    <property type="component" value="Unassembled WGS sequence"/>
</dbReference>
<name>A0A8B2NVZ5_9HYPH</name>
<dbReference type="OrthoDB" id="6193532at2"/>
<dbReference type="InterPro" id="IPR024033">
    <property type="entry name" value="OXTCase_su_AllG_h-dom"/>
</dbReference>
<dbReference type="Gene3D" id="1.10.10.660">
    <property type="entry name" value="conserved protein of unknown function from Enterococcus faecalis V583"/>
    <property type="match status" value="1"/>
</dbReference>
<organism evidence="1 2">
    <name type="scientific">Acuticoccus sediminis</name>
    <dbReference type="NCBI Taxonomy" id="2184697"/>
    <lineage>
        <taxon>Bacteria</taxon>
        <taxon>Pseudomonadati</taxon>
        <taxon>Pseudomonadota</taxon>
        <taxon>Alphaproteobacteria</taxon>
        <taxon>Hyphomicrobiales</taxon>
        <taxon>Amorphaceae</taxon>
        <taxon>Acuticoccus</taxon>
    </lineage>
</organism>
<dbReference type="EMBL" id="QHHQ01000001">
    <property type="protein sequence ID" value="RAI03543.1"/>
    <property type="molecule type" value="Genomic_DNA"/>
</dbReference>
<gene>
    <name evidence="1" type="ORF">DLJ53_03360</name>
</gene>
<protein>
    <recommendedName>
        <fullName evidence="3">DUF1116 domain-containing protein</fullName>
    </recommendedName>
</protein>
<dbReference type="RefSeq" id="WP_111342329.1">
    <property type="nucleotide sequence ID" value="NZ_QHHQ01000001.1"/>
</dbReference>
<accession>A0A8B2NVZ5</accession>
<keyword evidence="2" id="KW-1185">Reference proteome</keyword>
<reference evidence="1 2" key="1">
    <citation type="submission" date="2018-05" db="EMBL/GenBank/DDBJ databases">
        <title>Acuticoccus sediminis sp. nov., isolated from deep-sea sediment of Indian Ocean.</title>
        <authorList>
            <person name="Liu X."/>
            <person name="Lai Q."/>
            <person name="Du Y."/>
            <person name="Sun F."/>
            <person name="Zhang X."/>
            <person name="Wang S."/>
            <person name="Shao Z."/>
        </authorList>
    </citation>
    <scope>NUCLEOTIDE SEQUENCE [LARGE SCALE GENOMIC DNA]</scope>
    <source>
        <strain evidence="1 2">PTG4-2</strain>
    </source>
</reference>
<dbReference type="Gene3D" id="3.90.1710.10">
    <property type="entry name" value="Enterococcus faecalis V583 domain"/>
    <property type="match status" value="1"/>
</dbReference>
<proteinExistence type="predicted"/>
<evidence type="ECO:0000313" key="1">
    <source>
        <dbReference type="EMBL" id="RAI03543.1"/>
    </source>
</evidence>
<comment type="caution">
    <text evidence="1">The sequence shown here is derived from an EMBL/GenBank/DDBJ whole genome shotgun (WGS) entry which is preliminary data.</text>
</comment>
<evidence type="ECO:0008006" key="3">
    <source>
        <dbReference type="Google" id="ProtNLM"/>
    </source>
</evidence>
<dbReference type="AlphaFoldDB" id="A0A8B2NVZ5"/>
<dbReference type="InterPro" id="IPR009499">
    <property type="entry name" value="AllG-like"/>
</dbReference>
<sequence>MWPRLLRVESLRDFANLPERTLLHAGPPFAAPEHAPAPILQSAALVAVAERMAADVASARAALVAGDIALAPAQDYGVVVPLAFIAGPSVPGLVVGDAGAGGDAVERFSPLNDGPPPAALRFGTGSADGLSHLAAMGDVVAPALRSALAAPIDVVPLMAAGLAGGDDLHGRVASAQSAMREALPPLGAEAEVYLDAAGQFVLNLLMAAAAVILARAGEQGGADMVIAAGGNGVDFGYKTAAAPDRWVTRPATIPEGPRFGPDKHETLPAIGDSAVLDVAGFGAAALRFSPELVTAYRGLADPAYETASAHAPFRFAHPDLPFEGLALGLDLARIADAPVLGVQLAALDAHGEKGIIGRGIAPWPRG</sequence>
<dbReference type="Gene3D" id="3.90.1700.10">
    <property type="entry name" value="v583 domain like"/>
    <property type="match status" value="1"/>
</dbReference>